<evidence type="ECO:0000313" key="3">
    <source>
        <dbReference type="EMBL" id="EMG97648.1"/>
    </source>
</evidence>
<sequence length="751" mass="87811">MNSKDNKDKQQQNVSSGISQISLKKVATFDENGASFENLKSINFIYGANGSGKTTTSSFLKNLAENGIEDKFASSKIVWYNNESLKIEVYNKQFKEEQLRNSQVKGIFTLGKKTNENLEKIESKKESINKENEKKIKNEASLKKITQEKEKEEKDFTDSCWEKLYKKNEEDFKETLEGFKRKEKFKEKILKEFENDKYNQSEIVGLEKLKEKIEIVFGENQTELALLECDLTDFDSIENHSIWEQKIVGSGGVDIADLIKKLSNEDWVAQGREYVKDNSICPFCQKETITEEFKKQLESYFDTSYQESTDTIKKMKEDYTNKTDGTLERLNEIIKTEQNKLDTENLKRIIETLRSKIKANQQKMLDKSKEMSRSFELDSTKNEIKEIRDLIDTANQEIASHNEIIKDTKNQKKICVEQTWKFLINEFKSDIQEYNKKYCGLEKGINNLEKEISENQEKVKKLENEIKELEKNMVSIKPIVNEINTLLKGYGFTNFSLACTEDEKFYRIQREDGQLVGETLSEGEVTFITFLYYYHLAKGSLKENDISKNKVLVIDDPISSLDSNILFIVSVLVKDLMKETMKEKTNIKQIIILTHNTYFYKEITLKYQGKYSFWIIKKDNNVSKIKGYEENPIKNSYELLWQEVKQAKENNASWVSLQNVMRRIIEYYFRILGGFKHNDSLSECFENIEEKQVCNSFISWFNDGSHGISDDLFVQSQDTSIETYLKVFEKIFKETGHEAHFKMMMGIEELD</sequence>
<dbReference type="EMBL" id="APDF01000001">
    <property type="protein sequence ID" value="EMG97648.1"/>
    <property type="molecule type" value="Genomic_DNA"/>
</dbReference>
<reference evidence="3 4" key="1">
    <citation type="submission" date="2012-11" db="EMBL/GenBank/DDBJ databases">
        <authorList>
            <person name="Weinstock G."/>
            <person name="Sodergren E."/>
            <person name="Lobos E.A."/>
            <person name="Fulton L."/>
            <person name="Fulton R."/>
            <person name="Courtney L."/>
            <person name="Fronick C."/>
            <person name="O'Laughlin M."/>
            <person name="Godfrey J."/>
            <person name="Wilson R.M."/>
            <person name="Miner T."/>
            <person name="Farmer C."/>
            <person name="Delehaunty K."/>
            <person name="Cordes M."/>
            <person name="Minx P."/>
            <person name="Tomlinson C."/>
            <person name="Chen J."/>
            <person name="Wollam A."/>
            <person name="Pepin K.H."/>
            <person name="Bhonagiri V."/>
            <person name="Zhang X."/>
            <person name="Suruliraj S."/>
            <person name="Antonio M."/>
            <person name="Secka O."/>
            <person name="Thomas J."/>
            <person name="Warren W."/>
            <person name="Mitreva M."/>
            <person name="Mardis E.R."/>
            <person name="Wilson R.K."/>
        </authorList>
    </citation>
    <scope>NUCLEOTIDE SEQUENCE [LARGE SCALE GENOMIC DNA]</scope>
    <source>
        <strain evidence="3 4">GAM120Ai</strain>
    </source>
</reference>
<evidence type="ECO:0000313" key="4">
    <source>
        <dbReference type="Proteomes" id="UP000012012"/>
    </source>
</evidence>
<feature type="coiled-coil region" evidence="1">
    <location>
        <begin position="327"/>
        <end position="411"/>
    </location>
</feature>
<dbReference type="InterPro" id="IPR026866">
    <property type="entry name" value="CR006_AAA"/>
</dbReference>
<organism evidence="3 4">
    <name type="scientific">Helicobacter pylori GAM120Ai</name>
    <dbReference type="NCBI Taxonomy" id="1159029"/>
    <lineage>
        <taxon>Bacteria</taxon>
        <taxon>Pseudomonadati</taxon>
        <taxon>Campylobacterota</taxon>
        <taxon>Epsilonproteobacteria</taxon>
        <taxon>Campylobacterales</taxon>
        <taxon>Helicobacteraceae</taxon>
        <taxon>Helicobacter</taxon>
    </lineage>
</organism>
<proteinExistence type="predicted"/>
<keyword evidence="1" id="KW-0175">Coiled coil</keyword>
<evidence type="ECO:0000259" key="2">
    <source>
        <dbReference type="Pfam" id="PF13166"/>
    </source>
</evidence>
<dbReference type="Gene3D" id="3.40.50.300">
    <property type="entry name" value="P-loop containing nucleotide triphosphate hydrolases"/>
    <property type="match status" value="1"/>
</dbReference>
<feature type="domain" description="Protein CR006 P-loop" evidence="2">
    <location>
        <begin position="26"/>
        <end position="733"/>
    </location>
</feature>
<gene>
    <name evidence="3" type="ORF">HMPREF1401_00003</name>
</gene>
<dbReference type="Proteomes" id="UP000012012">
    <property type="component" value="Unassembled WGS sequence"/>
</dbReference>
<dbReference type="AlphaFoldDB" id="A0AAV3IHL4"/>
<evidence type="ECO:0000256" key="1">
    <source>
        <dbReference type="SAM" id="Coils"/>
    </source>
</evidence>
<feature type="coiled-coil region" evidence="1">
    <location>
        <begin position="111"/>
        <end position="138"/>
    </location>
</feature>
<dbReference type="Pfam" id="PF13166">
    <property type="entry name" value="AAA_13"/>
    <property type="match status" value="1"/>
</dbReference>
<dbReference type="RefSeq" id="WP_001084996.1">
    <property type="nucleotide sequence ID" value="NZ_KB644417.1"/>
</dbReference>
<feature type="coiled-coil region" evidence="1">
    <location>
        <begin position="445"/>
        <end position="472"/>
    </location>
</feature>
<comment type="caution">
    <text evidence="3">The sequence shown here is derived from an EMBL/GenBank/DDBJ whole genome shotgun (WGS) entry which is preliminary data.</text>
</comment>
<protein>
    <recommendedName>
        <fullName evidence="2">Protein CR006 P-loop domain-containing protein</fullName>
    </recommendedName>
</protein>
<dbReference type="SUPFAM" id="SSF52540">
    <property type="entry name" value="P-loop containing nucleoside triphosphate hydrolases"/>
    <property type="match status" value="1"/>
</dbReference>
<dbReference type="InterPro" id="IPR027417">
    <property type="entry name" value="P-loop_NTPase"/>
</dbReference>
<accession>A0AAV3IHL4</accession>
<name>A0AAV3IHL4_HELPX</name>